<dbReference type="Gene3D" id="3.55.50.10">
    <property type="entry name" value="Baseplate protein-like domains"/>
    <property type="match status" value="1"/>
</dbReference>
<organism evidence="1">
    <name type="scientific">Caudovirales sp. ctrNG92</name>
    <dbReference type="NCBI Taxonomy" id="2827638"/>
    <lineage>
        <taxon>Viruses</taxon>
        <taxon>Duplodnaviria</taxon>
        <taxon>Heunggongvirae</taxon>
        <taxon>Uroviricota</taxon>
        <taxon>Caudoviricetes</taxon>
    </lineage>
</organism>
<sequence>MEHAPIWDKWNPQADDEIRIEKDGYSTGKLYLAGVLPEEGRYRLWAASMPLAARARKYESFEKKTLSQIMNACAAGCGMKGKLYGLSGAAKYEYLIRENETAPAFISRILEREGAYLKALDGAVVGITLQYCSSLKPVCEITIEQDAQGVDYQRRDEKRLSGIDVATIYASGSATDAEGKGGRILLCSLPARENDEAKRWAKGLLICKNALCETLAIEMEFHPGMTAMSRVTVNADGRMAGDWVIKTAEHEFIRKTTRVEMVRVPGSVG</sequence>
<protein>
    <submittedName>
        <fullName evidence="1">Uncharacterized protein</fullName>
    </submittedName>
</protein>
<evidence type="ECO:0000313" key="1">
    <source>
        <dbReference type="EMBL" id="DAF49173.1"/>
    </source>
</evidence>
<accession>A0A8S5SDX3</accession>
<reference evidence="1" key="1">
    <citation type="journal article" date="2021" name="Proc. Natl. Acad. Sci. U.S.A.">
        <title>A Catalog of Tens of Thousands of Viruses from Human Metagenomes Reveals Hidden Associations with Chronic Diseases.</title>
        <authorList>
            <person name="Tisza M.J."/>
            <person name="Buck C.B."/>
        </authorList>
    </citation>
    <scope>NUCLEOTIDE SEQUENCE</scope>
    <source>
        <strain evidence="1">CtrNG92</strain>
    </source>
</reference>
<name>A0A8S5SDX3_9CAUD</name>
<dbReference type="SUPFAM" id="SSF69279">
    <property type="entry name" value="Phage tail proteins"/>
    <property type="match status" value="1"/>
</dbReference>
<dbReference type="EMBL" id="BK032578">
    <property type="protein sequence ID" value="DAF49173.1"/>
    <property type="molecule type" value="Genomic_DNA"/>
</dbReference>
<proteinExistence type="predicted"/>